<feature type="binding site" evidence="8">
    <location>
        <position position="99"/>
    </location>
    <ligand>
        <name>substrate</name>
    </ligand>
</feature>
<dbReference type="InterPro" id="IPR009003">
    <property type="entry name" value="Peptidase_S1_PA"/>
</dbReference>
<feature type="active site" description="Charge relay system" evidence="7">
    <location>
        <position position="99"/>
    </location>
</feature>
<evidence type="ECO:0000313" key="10">
    <source>
        <dbReference type="Proteomes" id="UP000029558"/>
    </source>
</evidence>
<dbReference type="SUPFAM" id="SSF50494">
    <property type="entry name" value="Trypsin-like serine proteases"/>
    <property type="match status" value="1"/>
</dbReference>
<dbReference type="Gene3D" id="2.30.42.10">
    <property type="match status" value="2"/>
</dbReference>
<evidence type="ECO:0000313" key="9">
    <source>
        <dbReference type="EMBL" id="ALB22103.1"/>
    </source>
</evidence>
<dbReference type="OrthoDB" id="9758917at2"/>
<organism evidence="9 10">
    <name type="scientific">Piscirickettsia salmonis</name>
    <dbReference type="NCBI Taxonomy" id="1238"/>
    <lineage>
        <taxon>Bacteria</taxon>
        <taxon>Pseudomonadati</taxon>
        <taxon>Pseudomonadota</taxon>
        <taxon>Gammaproteobacteria</taxon>
        <taxon>Thiotrichales</taxon>
        <taxon>Piscirickettsiaceae</taxon>
        <taxon>Piscirickettsia</taxon>
    </lineage>
</organism>
<keyword evidence="5 9" id="KW-0378">Hydrolase</keyword>
<proteinExistence type="inferred from homology"/>
<dbReference type="PANTHER" id="PTHR22939:SF129">
    <property type="entry name" value="SERINE PROTEASE HTRA2, MITOCHONDRIAL"/>
    <property type="match status" value="1"/>
</dbReference>
<dbReference type="InterPro" id="IPR001940">
    <property type="entry name" value="Peptidase_S1C"/>
</dbReference>
<dbReference type="PROSITE" id="PS50106">
    <property type="entry name" value="PDZ"/>
    <property type="match status" value="2"/>
</dbReference>
<dbReference type="SUPFAM" id="SSF50156">
    <property type="entry name" value="PDZ domain-like"/>
    <property type="match status" value="2"/>
</dbReference>
<dbReference type="GO" id="GO:0006508">
    <property type="term" value="P:proteolysis"/>
    <property type="evidence" value="ECO:0007669"/>
    <property type="project" value="UniProtKB-KW"/>
</dbReference>
<dbReference type="EMBL" id="CP012508">
    <property type="protein sequence ID" value="ALB22103.1"/>
    <property type="molecule type" value="Genomic_DNA"/>
</dbReference>
<sequence length="453" mass="48246">MKKTLACALLSCSLIAPALSYAELPQELVTKNSLAPMLKSVMPAVVNISNLQDVDFSKIKLPPGVPKSKLPKEPILVPKSTGSGVIINADKGYILTNYHVIAEAKKIRVTLKDGRQLTAKVIGNDKGTDIAIIKISAKNLEQIRLPKPNYIPDVGDFVVAVGSPYGLSQTVTSGIISALDRNNLGIEGFENFIQTDAPINPGNSGGALVNLQGQLVGINTAILSPDPAATFTGIGFAIPWPMAKSVSEQIIKYGEVKRGQLGVFAQNITPELSEAMGLEKSEGAIVTDVMQNSAAAFAGIKIGDIITQIDQKDIHSAADLRNSIGLIRVGDKTTIQVVSAGRKKTVTAKLISPAARDKVIAESDPYLVGMTLQQVENFSPQRGLIQGVKITELNTSSAAWNSGLRQGDIIRDVNGRAIKNLNQFINAMKKNDKKAMTLNIARGQGALYIVLHA</sequence>
<evidence type="ECO:0000256" key="3">
    <source>
        <dbReference type="ARBA" id="ARBA00022729"/>
    </source>
</evidence>
<dbReference type="InterPro" id="IPR011782">
    <property type="entry name" value="Pept_S1C_Do"/>
</dbReference>
<dbReference type="GO" id="GO:0012501">
    <property type="term" value="P:programmed cell death"/>
    <property type="evidence" value="ECO:0007669"/>
    <property type="project" value="TreeGrafter"/>
</dbReference>
<keyword evidence="3" id="KW-0732">Signal</keyword>
<feature type="binding site" evidence="8">
    <location>
        <begin position="202"/>
        <end position="204"/>
    </location>
    <ligand>
        <name>substrate</name>
    </ligand>
</feature>
<reference evidence="9 10" key="1">
    <citation type="journal article" date="2014" name="Genome Announc.">
        <title>Comparative Genome Analysis of Two Isolates of the Fish Pathogen Piscirickettsia salmonis from Different Hosts Reveals Major Differences in Virulence-Associated Secretion Systems.</title>
        <authorList>
            <person name="Bohle H."/>
            <person name="Henriquez P."/>
            <person name="Grothusen H."/>
            <person name="Navas E."/>
            <person name="Sandoval A."/>
            <person name="Bustamante F."/>
            <person name="Bustos P."/>
            <person name="Mancilla M."/>
        </authorList>
    </citation>
    <scope>NUCLEOTIDE SEQUENCE [LARGE SCALE GENOMIC DNA]</scope>
    <source>
        <strain evidence="10">B1-32597</strain>
    </source>
</reference>
<evidence type="ECO:0000256" key="5">
    <source>
        <dbReference type="ARBA" id="ARBA00022801"/>
    </source>
</evidence>
<dbReference type="Pfam" id="PF13180">
    <property type="entry name" value="PDZ_2"/>
    <property type="match status" value="1"/>
</dbReference>
<evidence type="ECO:0000256" key="2">
    <source>
        <dbReference type="ARBA" id="ARBA00022670"/>
    </source>
</evidence>
<dbReference type="NCBIfam" id="TIGR02037">
    <property type="entry name" value="degP_htrA_DO"/>
    <property type="match status" value="1"/>
</dbReference>
<feature type="binding site" evidence="8">
    <location>
        <position position="129"/>
    </location>
    <ligand>
        <name>substrate</name>
    </ligand>
</feature>
<keyword evidence="2" id="KW-0645">Protease</keyword>
<dbReference type="PRINTS" id="PR00834">
    <property type="entry name" value="PROTEASES2C"/>
</dbReference>
<gene>
    <name evidence="9" type="ORF">KU39_920</name>
</gene>
<dbReference type="Pfam" id="PF00595">
    <property type="entry name" value="PDZ"/>
    <property type="match status" value="1"/>
</dbReference>
<dbReference type="Pfam" id="PF13365">
    <property type="entry name" value="Trypsin_2"/>
    <property type="match status" value="1"/>
</dbReference>
<dbReference type="InterPro" id="IPR036034">
    <property type="entry name" value="PDZ_sf"/>
</dbReference>
<keyword evidence="4" id="KW-0677">Repeat</keyword>
<dbReference type="GO" id="GO:0004252">
    <property type="term" value="F:serine-type endopeptidase activity"/>
    <property type="evidence" value="ECO:0007669"/>
    <property type="project" value="InterPro"/>
</dbReference>
<dbReference type="InterPro" id="IPR001478">
    <property type="entry name" value="PDZ"/>
</dbReference>
<evidence type="ECO:0000256" key="6">
    <source>
        <dbReference type="ARBA" id="ARBA00022825"/>
    </source>
</evidence>
<comment type="similarity">
    <text evidence="1">Belongs to the peptidase S1C family.</text>
</comment>
<feature type="active site" description="Charge relay system" evidence="7">
    <location>
        <position position="129"/>
    </location>
</feature>
<dbReference type="PANTHER" id="PTHR22939">
    <property type="entry name" value="SERINE PROTEASE FAMILY S1C HTRA-RELATED"/>
    <property type="match status" value="1"/>
</dbReference>
<protein>
    <submittedName>
        <fullName evidence="9">Peptidase Do family protein</fullName>
        <ecNumber evidence="9">3.4.21.-</ecNumber>
    </submittedName>
</protein>
<name>A0A1L6TA49_PISSA</name>
<evidence type="ECO:0000256" key="7">
    <source>
        <dbReference type="PIRSR" id="PIRSR611782-1"/>
    </source>
</evidence>
<dbReference type="SMART" id="SM00228">
    <property type="entry name" value="PDZ"/>
    <property type="match status" value="2"/>
</dbReference>
<evidence type="ECO:0000256" key="4">
    <source>
        <dbReference type="ARBA" id="ARBA00022737"/>
    </source>
</evidence>
<evidence type="ECO:0000256" key="1">
    <source>
        <dbReference type="ARBA" id="ARBA00010541"/>
    </source>
</evidence>
<dbReference type="AlphaFoldDB" id="A0A1L6TA49"/>
<dbReference type="RefSeq" id="WP_027243178.1">
    <property type="nucleotide sequence ID" value="NZ_CP013781.1"/>
</dbReference>
<feature type="active site" description="Charge relay system" evidence="7">
    <location>
        <position position="204"/>
    </location>
</feature>
<dbReference type="EC" id="3.4.21.-" evidence="9"/>
<dbReference type="Gene3D" id="2.40.10.120">
    <property type="match status" value="1"/>
</dbReference>
<keyword evidence="6" id="KW-0720">Serine protease</keyword>
<dbReference type="CDD" id="cd10839">
    <property type="entry name" value="cpPDZ1_DegP-like"/>
    <property type="match status" value="1"/>
</dbReference>
<evidence type="ECO:0000256" key="8">
    <source>
        <dbReference type="PIRSR" id="PIRSR611782-2"/>
    </source>
</evidence>
<dbReference type="Proteomes" id="UP000029558">
    <property type="component" value="Chromosome"/>
</dbReference>
<accession>A0A1L6TA49</accession>